<evidence type="ECO:0000313" key="2">
    <source>
        <dbReference type="Proteomes" id="UP000184731"/>
    </source>
</evidence>
<keyword evidence="2" id="KW-1185">Reference proteome</keyword>
<gene>
    <name evidence="1" type="ORF">AXG55_01260</name>
</gene>
<dbReference type="GO" id="GO:0005773">
    <property type="term" value="C:vacuole"/>
    <property type="evidence" value="ECO:0007669"/>
    <property type="project" value="TreeGrafter"/>
</dbReference>
<organism evidence="1 2">
    <name type="scientific">Silvanigrella aquatica</name>
    <dbReference type="NCBI Taxonomy" id="1915309"/>
    <lineage>
        <taxon>Bacteria</taxon>
        <taxon>Pseudomonadati</taxon>
        <taxon>Bdellovibrionota</taxon>
        <taxon>Oligoflexia</taxon>
        <taxon>Silvanigrellales</taxon>
        <taxon>Silvanigrellaceae</taxon>
        <taxon>Silvanigrella</taxon>
    </lineage>
</organism>
<dbReference type="Proteomes" id="UP000184731">
    <property type="component" value="Chromosome"/>
</dbReference>
<dbReference type="PANTHER" id="PTHR10151:SF120">
    <property type="entry name" value="BIS(5'-ADENOSYL)-TRIPHOSPHATASE"/>
    <property type="match status" value="1"/>
</dbReference>
<dbReference type="PROSITE" id="PS51257">
    <property type="entry name" value="PROKAR_LIPOPROTEIN"/>
    <property type="match status" value="1"/>
</dbReference>
<dbReference type="OrthoDB" id="9779418at2"/>
<dbReference type="GO" id="GO:0016787">
    <property type="term" value="F:hydrolase activity"/>
    <property type="evidence" value="ECO:0007669"/>
    <property type="project" value="UniProtKB-ARBA"/>
</dbReference>
<evidence type="ECO:0000313" key="1">
    <source>
        <dbReference type="EMBL" id="APJ02631.1"/>
    </source>
</evidence>
<sequence>MKHLAIIKKIIFTSIGITFVSCQTQSINNKKEKTKNYVILYVWDGLRPDILTDKKAENKIPNLLELASNGVEFKDNHSAYPTFTMNNAQVFATGDYAGKSGFYGNTLYQPWRTKKEYGIATNAKGENITKEFYEPIFTEDYKILKALDQPKSNHVHAHEPLVQVTTLLQEAQKKGLKTVVVGKSGPAFFQDFRSGGYILDENHVWPLSFAQELQAENISLPKLTPQAYSKGQLTLSPQNGDPTASENIFYLEDSNEVSDPSKAKTSPFNKKNEYMANIFINYILPKKLPDLSVMWLRNPDSTEHLYGPGTLPYYDAIASNDKILGSLIEKLKEMGIYDKTNIIIVSDHSHSNILATKRNDSEGYPQLMYPMHFIKDDESGKSTIGHKIAADKKTHTDSKTKLLITKGFPVSGTIRTADLITKAELKIENGNSIVAYDGGDCFFNKYMGAIRNGDGSINTQSSGYNAPDGKCKNSKKENIAYTSPSYRVPKDLSNKDGIEKVIIAPNGGTDYIYIPSHNPQVMKVLVNFFQRRQEYSALFLDESRYHLGTHFPRGVLPLSYVKLENKSGRNPDIVVSMTSNANVIVNGLPGVEFDSTSDYALRGDHGSFGRIDVHNTLLAMGPNFNNAMKNYVPTGNVDVAPTIAKILGFTIPNTDGRILYESLKGSGYTQESYKINPLIVTSSASCDLEIYEPTTHPISFISENKNKFIDSEIRSFYTQLNNKLITAKDGTRFVYFDSAEAKRQKGCPKVGLTLFSFNNLN</sequence>
<dbReference type="PANTHER" id="PTHR10151">
    <property type="entry name" value="ECTONUCLEOTIDE PYROPHOSPHATASE/PHOSPHODIESTERASE"/>
    <property type="match status" value="1"/>
</dbReference>
<dbReference type="InterPro" id="IPR017850">
    <property type="entry name" value="Alkaline_phosphatase_core_sf"/>
</dbReference>
<accession>A0A1L4CXF4</accession>
<dbReference type="EMBL" id="CP017834">
    <property type="protein sequence ID" value="APJ02631.1"/>
    <property type="molecule type" value="Genomic_DNA"/>
</dbReference>
<dbReference type="RefSeq" id="WP_148696338.1">
    <property type="nucleotide sequence ID" value="NZ_CP017834.1"/>
</dbReference>
<dbReference type="InterPro" id="IPR002591">
    <property type="entry name" value="Phosphodiest/P_Trfase"/>
</dbReference>
<dbReference type="KEGG" id="saqi:AXG55_01260"/>
<reference evidence="1 2" key="1">
    <citation type="submission" date="2016-10" db="EMBL/GenBank/DDBJ databases">
        <title>Silvanigrella aquatica sp. nov., isolated from a freshwater lake located in the Black Forest, Germany, description of Silvanigrellaceae fam. nov., Silvanigrellales ord. nov., reclassification of the order Bdellovibrionales in the class Oligoflexia, reclassification of the families Bacteriovoracaceae and Halobacteriovoraceae in the new order Bacteriovoracales ord. nov., and reclassification of the family Pseudobacteriovoracaceae in the order Oligoflexiales.</title>
        <authorList>
            <person name="Hahn M.W."/>
            <person name="Schmidt J."/>
            <person name="Koll U."/>
            <person name="Rohde M."/>
            <person name="Verbag S."/>
            <person name="Pitt A."/>
            <person name="Nakai R."/>
            <person name="Naganuma T."/>
            <person name="Lang E."/>
        </authorList>
    </citation>
    <scope>NUCLEOTIDE SEQUENCE [LARGE SCALE GENOMIC DNA]</scope>
    <source>
        <strain evidence="1 2">MWH-Nonnen-W8red</strain>
    </source>
</reference>
<proteinExistence type="predicted"/>
<dbReference type="STRING" id="1915309.AXG55_01260"/>
<dbReference type="Pfam" id="PF01663">
    <property type="entry name" value="Phosphodiest"/>
    <property type="match status" value="1"/>
</dbReference>
<evidence type="ECO:0008006" key="3">
    <source>
        <dbReference type="Google" id="ProtNLM"/>
    </source>
</evidence>
<dbReference type="AlphaFoldDB" id="A0A1L4CXF4"/>
<dbReference type="SUPFAM" id="SSF53649">
    <property type="entry name" value="Alkaline phosphatase-like"/>
    <property type="match status" value="1"/>
</dbReference>
<dbReference type="Gene3D" id="3.40.720.10">
    <property type="entry name" value="Alkaline Phosphatase, subunit A"/>
    <property type="match status" value="2"/>
</dbReference>
<protein>
    <recommendedName>
        <fullName evidence="3">Phosphodiesterase</fullName>
    </recommendedName>
</protein>
<name>A0A1L4CXF4_9BACT</name>